<keyword evidence="8 9" id="KW-0472">Membrane</keyword>
<dbReference type="EMBL" id="MHQY01000006">
    <property type="protein sequence ID" value="OHA14539.1"/>
    <property type="molecule type" value="Genomic_DNA"/>
</dbReference>
<dbReference type="InterPro" id="IPR011303">
    <property type="entry name" value="RnfD_bac"/>
</dbReference>
<feature type="transmembrane region" description="Helical" evidence="9">
    <location>
        <begin position="300"/>
        <end position="319"/>
    </location>
</feature>
<dbReference type="GO" id="GO:0005886">
    <property type="term" value="C:plasma membrane"/>
    <property type="evidence" value="ECO:0007669"/>
    <property type="project" value="UniProtKB-SubCell"/>
</dbReference>
<feature type="transmembrane region" description="Helical" evidence="9">
    <location>
        <begin position="121"/>
        <end position="140"/>
    </location>
</feature>
<keyword evidence="1 9" id="KW-0813">Transport</keyword>
<gene>
    <name evidence="9" type="primary">rnfD</name>
    <name evidence="10" type="ORF">A3G49_06745</name>
</gene>
<evidence type="ECO:0000313" key="11">
    <source>
        <dbReference type="Proteomes" id="UP000177171"/>
    </source>
</evidence>
<comment type="similarity">
    <text evidence="9">Belongs to the NqrB/RnfD family.</text>
</comment>
<feature type="modified residue" description="FMN phosphoryl threonine" evidence="9">
    <location>
        <position position="169"/>
    </location>
</feature>
<feature type="transmembrane region" description="Helical" evidence="9">
    <location>
        <begin position="198"/>
        <end position="216"/>
    </location>
</feature>
<evidence type="ECO:0000256" key="3">
    <source>
        <dbReference type="ARBA" id="ARBA00022630"/>
    </source>
</evidence>
<keyword evidence="3 9" id="KW-0285">Flavoprotein</keyword>
<dbReference type="Proteomes" id="UP000177171">
    <property type="component" value="Unassembled WGS sequence"/>
</dbReference>
<dbReference type="HAMAP" id="MF_00462">
    <property type="entry name" value="RsxD_RnfD"/>
    <property type="match status" value="1"/>
</dbReference>
<name>A0A1G2LUG5_9BACT</name>
<evidence type="ECO:0000313" key="10">
    <source>
        <dbReference type="EMBL" id="OHA14539.1"/>
    </source>
</evidence>
<evidence type="ECO:0000256" key="4">
    <source>
        <dbReference type="ARBA" id="ARBA00022643"/>
    </source>
</evidence>
<evidence type="ECO:0000256" key="2">
    <source>
        <dbReference type="ARBA" id="ARBA00022553"/>
    </source>
</evidence>
<comment type="cofactor">
    <cofactor evidence="9">
        <name>FMN</name>
        <dbReference type="ChEBI" id="CHEBI:58210"/>
    </cofactor>
</comment>
<feature type="transmembrane region" description="Helical" evidence="9">
    <location>
        <begin position="26"/>
        <end position="45"/>
    </location>
</feature>
<reference evidence="10 11" key="1">
    <citation type="journal article" date="2016" name="Nat. Commun.">
        <title>Thousands of microbial genomes shed light on interconnected biogeochemical processes in an aquifer system.</title>
        <authorList>
            <person name="Anantharaman K."/>
            <person name="Brown C.T."/>
            <person name="Hug L.A."/>
            <person name="Sharon I."/>
            <person name="Castelle C.J."/>
            <person name="Probst A.J."/>
            <person name="Thomas B.C."/>
            <person name="Singh A."/>
            <person name="Wilkins M.J."/>
            <person name="Karaoz U."/>
            <person name="Brodie E.L."/>
            <person name="Williams K.H."/>
            <person name="Hubbard S.S."/>
            <person name="Banfield J.F."/>
        </authorList>
    </citation>
    <scope>NUCLEOTIDE SEQUENCE [LARGE SCALE GENOMIC DNA]</scope>
</reference>
<keyword evidence="5 9" id="KW-0812">Transmembrane</keyword>
<keyword evidence="4 9" id="KW-0288">FMN</keyword>
<evidence type="ECO:0000256" key="5">
    <source>
        <dbReference type="ARBA" id="ARBA00022692"/>
    </source>
</evidence>
<evidence type="ECO:0000256" key="1">
    <source>
        <dbReference type="ARBA" id="ARBA00022448"/>
    </source>
</evidence>
<dbReference type="Pfam" id="PF03116">
    <property type="entry name" value="NQR2_RnfD_RnfE"/>
    <property type="match status" value="1"/>
</dbReference>
<keyword evidence="2 9" id="KW-0597">Phosphoprotein</keyword>
<dbReference type="GO" id="GO:0055085">
    <property type="term" value="P:transmembrane transport"/>
    <property type="evidence" value="ECO:0007669"/>
    <property type="project" value="InterPro"/>
</dbReference>
<comment type="subcellular location">
    <subcellularLocation>
        <location evidence="9">Cell membrane</location>
        <topology evidence="9">Multi-pass membrane protein</topology>
    </subcellularLocation>
</comment>
<feature type="transmembrane region" description="Helical" evidence="9">
    <location>
        <begin position="51"/>
        <end position="70"/>
    </location>
</feature>
<accession>A0A1G2LUG5</accession>
<feature type="transmembrane region" description="Helical" evidence="9">
    <location>
        <begin position="275"/>
        <end position="294"/>
    </location>
</feature>
<keyword evidence="9" id="KW-1003">Cell membrane</keyword>
<keyword evidence="6 9" id="KW-1278">Translocase</keyword>
<dbReference type="AlphaFoldDB" id="A0A1G2LUG5"/>
<evidence type="ECO:0000256" key="8">
    <source>
        <dbReference type="ARBA" id="ARBA00023136"/>
    </source>
</evidence>
<dbReference type="InterPro" id="IPR004338">
    <property type="entry name" value="NqrB/RnfD"/>
</dbReference>
<feature type="transmembrane region" description="Helical" evidence="9">
    <location>
        <begin position="243"/>
        <end position="263"/>
    </location>
</feature>
<dbReference type="PANTHER" id="PTHR30578:SF1">
    <property type="entry name" value="NA(+)-TRANSLOCATING NADH-QUINONE REDUCTASE SUBUNIT B"/>
    <property type="match status" value="1"/>
</dbReference>
<keyword evidence="7 9" id="KW-1133">Transmembrane helix</keyword>
<dbReference type="PANTHER" id="PTHR30578">
    <property type="entry name" value="ELECTRON TRANSPORT COMPLEX PROTEIN RNFD"/>
    <property type="match status" value="1"/>
</dbReference>
<dbReference type="GO" id="GO:0022900">
    <property type="term" value="P:electron transport chain"/>
    <property type="evidence" value="ECO:0007669"/>
    <property type="project" value="UniProtKB-UniRule"/>
</dbReference>
<protein>
    <recommendedName>
        <fullName evidence="9">Ion-translocating oxidoreductase complex subunit D</fullName>
        <ecNumber evidence="9">7.-.-.-</ecNumber>
    </recommendedName>
    <alternativeName>
        <fullName evidence="9">Rnf electron transport complex subunit D</fullName>
    </alternativeName>
</protein>
<comment type="caution">
    <text evidence="10">The sequence shown here is derived from an EMBL/GenBank/DDBJ whole genome shotgun (WGS) entry which is preliminary data.</text>
</comment>
<keyword evidence="9" id="KW-0249">Electron transport</keyword>
<comment type="function">
    <text evidence="9">Part of a membrane-bound complex that couples electron transfer with translocation of ions across the membrane.</text>
</comment>
<evidence type="ECO:0000256" key="9">
    <source>
        <dbReference type="HAMAP-Rule" id="MF_00462"/>
    </source>
</evidence>
<dbReference type="EC" id="7.-.-.-" evidence="9"/>
<feature type="transmembrane region" description="Helical" evidence="9">
    <location>
        <begin position="79"/>
        <end position="109"/>
    </location>
</feature>
<evidence type="ECO:0000256" key="6">
    <source>
        <dbReference type="ARBA" id="ARBA00022967"/>
    </source>
</evidence>
<sequence>MDEFFFGTDKVTSLPHIVDNMDIKRLMSLVIIALLPVTIASIYFWGLRVLLVIMVSYAFGGLIEVCFAVFRKKEIHEGFLVTGLIFPLILPPGVPLWVVAVGVMFGVIFGKEVFGGTGRNIFNPAIVGRVFLTIAFPNIMTTNWQIPFNKGLGGFIHFQNAVDAVTRATPLVMLKNQGIITPYMDLLFGRSAGCIGETFRIGIILGGLFLIVMRIVDWRLPLAYLATVVIFPYFSNNLIHTQFALGGFQLLSGGLLLGAFFMATDPVTSPFTKPGRWIAGFLLGFLTVLIRGLSGYVEGVMFSILLINAFTPLIDTVLLKIRYKKR</sequence>
<organism evidence="10 11">
    <name type="scientific">Candidatus Sungbacteria bacterium RIFCSPLOWO2_12_FULL_41_11</name>
    <dbReference type="NCBI Taxonomy" id="1802286"/>
    <lineage>
        <taxon>Bacteria</taxon>
        <taxon>Candidatus Sungiibacteriota</taxon>
    </lineage>
</organism>
<comment type="subunit">
    <text evidence="9">The complex is composed of six subunits: RnfA, RnfB, RnfC, RnfD, RnfE and RnfG.</text>
</comment>
<proteinExistence type="inferred from homology"/>
<evidence type="ECO:0000256" key="7">
    <source>
        <dbReference type="ARBA" id="ARBA00022989"/>
    </source>
</evidence>
<dbReference type="NCBIfam" id="TIGR01946">
    <property type="entry name" value="rnfD"/>
    <property type="match status" value="1"/>
</dbReference>